<reference evidence="2" key="1">
    <citation type="submission" date="2021-01" db="EMBL/GenBank/DDBJ databases">
        <authorList>
            <person name="Corre E."/>
            <person name="Pelletier E."/>
            <person name="Niang G."/>
            <person name="Scheremetjew M."/>
            <person name="Finn R."/>
            <person name="Kale V."/>
            <person name="Holt S."/>
            <person name="Cochrane G."/>
            <person name="Meng A."/>
            <person name="Brown T."/>
            <person name="Cohen L."/>
        </authorList>
    </citation>
    <scope>NUCLEOTIDE SEQUENCE</scope>
    <source>
        <strain evidence="2">PLY429</strain>
    </source>
</reference>
<sequence>MVQKQLFDAGHGDHEEGEAVGSRPDTAGSRPGTAHSYYTQCCTKAGSRADVDAFNRIHFARLRGVRGKGVTPKVGVDPLNVEEVRAVHEALLEQHNPLQRSPSPEMRRRIALQNVSLDEADGVLVPRPRPMVDSSEQESLREQIVKEKEAELARRYRIRDALQSSWEEQTAEKAKVQELYLKSESAWPYGPIHRPELRLPLSFPRA</sequence>
<feature type="region of interest" description="Disordered" evidence="1">
    <location>
        <begin position="1"/>
        <end position="34"/>
    </location>
</feature>
<evidence type="ECO:0000313" key="2">
    <source>
        <dbReference type="EMBL" id="CAD9199797.1"/>
    </source>
</evidence>
<dbReference type="EMBL" id="HBGG01004351">
    <property type="protein sequence ID" value="CAD9199797.1"/>
    <property type="molecule type" value="Transcribed_RNA"/>
</dbReference>
<evidence type="ECO:0000256" key="1">
    <source>
        <dbReference type="SAM" id="MobiDB-lite"/>
    </source>
</evidence>
<dbReference type="AlphaFoldDB" id="A0A7S1WYM5"/>
<name>A0A7S1WYM5_9CHLO</name>
<proteinExistence type="predicted"/>
<accession>A0A7S1WYM5</accession>
<gene>
    <name evidence="2" type="ORF">TCHU04912_LOCUS2030</name>
</gene>
<protein>
    <submittedName>
        <fullName evidence="2">Uncharacterized protein</fullName>
    </submittedName>
</protein>
<organism evidence="2">
    <name type="scientific">Tetraselmis chuii</name>
    <dbReference type="NCBI Taxonomy" id="63592"/>
    <lineage>
        <taxon>Eukaryota</taxon>
        <taxon>Viridiplantae</taxon>
        <taxon>Chlorophyta</taxon>
        <taxon>core chlorophytes</taxon>
        <taxon>Chlorodendrophyceae</taxon>
        <taxon>Chlorodendrales</taxon>
        <taxon>Chlorodendraceae</taxon>
        <taxon>Tetraselmis</taxon>
    </lineage>
</organism>